<dbReference type="SUPFAM" id="SSF54423">
    <property type="entry name" value="DsbC/DsbG N-terminal domain-like"/>
    <property type="match status" value="1"/>
</dbReference>
<keyword evidence="5" id="KW-1015">Disulfide bond</keyword>
<dbReference type="InterPro" id="IPR009094">
    <property type="entry name" value="DiS-bond_isomerase_DsbC/G_N_sf"/>
</dbReference>
<evidence type="ECO:0000256" key="6">
    <source>
        <dbReference type="ARBA" id="ARBA00023284"/>
    </source>
</evidence>
<dbReference type="EMBL" id="MN079088">
    <property type="protein sequence ID" value="QEA04725.1"/>
    <property type="molecule type" value="Genomic_DNA"/>
</dbReference>
<dbReference type="InterPro" id="IPR033954">
    <property type="entry name" value="DiS-bond_Isoase_DsbC/G"/>
</dbReference>
<gene>
    <name evidence="9" type="primary">dsbC</name>
    <name evidence="9" type="ORF">KBTEX_01033</name>
</gene>
<evidence type="ECO:0000256" key="2">
    <source>
        <dbReference type="ARBA" id="ARBA00009813"/>
    </source>
</evidence>
<comment type="subcellular location">
    <subcellularLocation>
        <location evidence="1">Periplasm</location>
    </subcellularLocation>
</comment>
<dbReference type="Gene3D" id="3.40.30.10">
    <property type="entry name" value="Glutaredoxin"/>
    <property type="match status" value="1"/>
</dbReference>
<feature type="domain" description="Thioredoxin-like fold" evidence="8">
    <location>
        <begin position="112"/>
        <end position="234"/>
    </location>
</feature>
<sequence length="241" mass="26967">MPRSIALILCGLLAVSTATAETPEQQVRDAVRALAPDATVTRVEETPVDGLYAAVLGGRVVYVTADGDYLLDGELVDVDSGHSLTEDIRRELRLQRLNDLGESRMIVYEPRGEVRHEVTVFTDIDCPYCRRFHRHIRDYLARGIRVRYVFMPRAGRNSASYDKAVSVWCADDRHRALTRAKQGRHVPERQCDNPVDADLRLARAFDVRGTPTFVTDTGRLVTGYRSPDELAALLQSGSDAR</sequence>
<dbReference type="PANTHER" id="PTHR35272:SF3">
    <property type="entry name" value="THIOL:DISULFIDE INTERCHANGE PROTEIN DSBC"/>
    <property type="match status" value="1"/>
</dbReference>
<evidence type="ECO:0000259" key="7">
    <source>
        <dbReference type="Pfam" id="PF10411"/>
    </source>
</evidence>
<feature type="domain" description="Disulphide bond isomerase DsbC/G N-terminal" evidence="7">
    <location>
        <begin position="19"/>
        <end position="86"/>
    </location>
</feature>
<dbReference type="Gene3D" id="3.10.450.70">
    <property type="entry name" value="Disulphide bond isomerase, DsbC/G, N-terminal"/>
    <property type="match status" value="1"/>
</dbReference>
<evidence type="ECO:0000256" key="3">
    <source>
        <dbReference type="ARBA" id="ARBA00022729"/>
    </source>
</evidence>
<dbReference type="SUPFAM" id="SSF52833">
    <property type="entry name" value="Thioredoxin-like"/>
    <property type="match status" value="1"/>
</dbReference>
<keyword evidence="3" id="KW-0732">Signal</keyword>
<keyword evidence="4" id="KW-0574">Periplasm</keyword>
<dbReference type="InterPro" id="IPR018950">
    <property type="entry name" value="DiS-bond_isomerase_DsbC/G_N"/>
</dbReference>
<comment type="similarity">
    <text evidence="2">Belongs to the thioredoxin family. DsbC subfamily.</text>
</comment>
<dbReference type="PANTHER" id="PTHR35272">
    <property type="entry name" value="THIOL:DISULFIDE INTERCHANGE PROTEIN DSBC-RELATED"/>
    <property type="match status" value="1"/>
</dbReference>
<dbReference type="InterPro" id="IPR051470">
    <property type="entry name" value="Thiol:disulfide_interchange"/>
</dbReference>
<evidence type="ECO:0000313" key="9">
    <source>
        <dbReference type="EMBL" id="QEA04725.1"/>
    </source>
</evidence>
<evidence type="ECO:0000256" key="1">
    <source>
        <dbReference type="ARBA" id="ARBA00004418"/>
    </source>
</evidence>
<dbReference type="InterPro" id="IPR036249">
    <property type="entry name" value="Thioredoxin-like_sf"/>
</dbReference>
<evidence type="ECO:0000256" key="5">
    <source>
        <dbReference type="ARBA" id="ARBA00023157"/>
    </source>
</evidence>
<dbReference type="CDD" id="cd03020">
    <property type="entry name" value="DsbA_DsbC_DsbG"/>
    <property type="match status" value="1"/>
</dbReference>
<evidence type="ECO:0000259" key="8">
    <source>
        <dbReference type="Pfam" id="PF13098"/>
    </source>
</evidence>
<keyword evidence="6" id="KW-0676">Redox-active center</keyword>
<dbReference type="AlphaFoldDB" id="A0A5B8RD67"/>
<name>A0A5B8RD67_9ZZZZ</name>
<evidence type="ECO:0000256" key="4">
    <source>
        <dbReference type="ARBA" id="ARBA00022764"/>
    </source>
</evidence>
<accession>A0A5B8RD67</accession>
<protein>
    <submittedName>
        <fullName evidence="9">Thiol:disulfide interchange protein DsbC</fullName>
    </submittedName>
</protein>
<dbReference type="Pfam" id="PF13098">
    <property type="entry name" value="Thioredoxin_2"/>
    <property type="match status" value="1"/>
</dbReference>
<dbReference type="InterPro" id="IPR012336">
    <property type="entry name" value="Thioredoxin-like_fold"/>
</dbReference>
<reference evidence="9" key="1">
    <citation type="submission" date="2019-06" db="EMBL/GenBank/DDBJ databases">
        <authorList>
            <person name="Murdoch R.W."/>
            <person name="Fathepure B."/>
        </authorList>
    </citation>
    <scope>NUCLEOTIDE SEQUENCE</scope>
</reference>
<dbReference type="Pfam" id="PF10411">
    <property type="entry name" value="DsbC_N"/>
    <property type="match status" value="1"/>
</dbReference>
<proteinExistence type="inferred from homology"/>
<organism evidence="9">
    <name type="scientific">uncultured organism</name>
    <dbReference type="NCBI Taxonomy" id="155900"/>
    <lineage>
        <taxon>unclassified sequences</taxon>
        <taxon>environmental samples</taxon>
    </lineage>
</organism>